<dbReference type="InterPro" id="IPR050473">
    <property type="entry name" value="A2M/Complement_sys"/>
</dbReference>
<dbReference type="InterPro" id="IPR008930">
    <property type="entry name" value="Terpenoid_cyclase/PrenylTrfase"/>
</dbReference>
<sequence length="455" mass="52221">MFIISLYLPLISIQLLQGSIEKAVAYLERRLPYLTNPYAAAVTSYALATENKLDWGILFKFASPGSDHWPVPKGHVYTLEATAYALLALVQAEAFEEARPVVRWLRQQQRVSGSYQSTQATIMVYQAVAEYWARAREVDHELEVSVFFPGRPRANEYRFDKINNSTRKSKINKINLDVRVTAKGKGRVTVIMETLYYARPRVQERDCQRFNLSVQLLQVKSNDPVQKIYNLRVNRDSTMAVLDIGLLPGFTVNTDDLNLLSKRGASVYPLSLSDRGSLIIYLNKVSHTRPEEIMFRIHQKQTVGVLQPAAVSVYEYHESEFQRPCVKFYHPERTNGQLLRHCTNDRCTCAEEDCCMRKRGRISPDERINKSCEISQTGKTDFVYKVSFEEFTDGLSTDIYTMRVVKVIKEGSYDNPEGGLRKFISFPHCRESLALERGKTYLIMGTSKDIFRDEL</sequence>
<dbReference type="PROSITE" id="PS50189">
    <property type="entry name" value="NTR"/>
    <property type="match status" value="1"/>
</dbReference>
<reference evidence="6" key="1">
    <citation type="submission" date="2025-08" db="UniProtKB">
        <authorList>
            <consortium name="Ensembl"/>
        </authorList>
    </citation>
    <scope>IDENTIFICATION</scope>
</reference>
<protein>
    <recommendedName>
        <fullName evidence="5">NTR domain-containing protein</fullName>
    </recommendedName>
</protein>
<dbReference type="Gene3D" id="1.50.10.20">
    <property type="match status" value="1"/>
</dbReference>
<feature type="chain" id="PRO_5018701809" description="NTR domain-containing protein" evidence="4">
    <location>
        <begin position="19"/>
        <end position="455"/>
    </location>
</feature>
<evidence type="ECO:0000256" key="2">
    <source>
        <dbReference type="ARBA" id="ARBA00022525"/>
    </source>
</evidence>
<dbReference type="Ensembl" id="ENSMMOT00000028965.1">
    <property type="protein sequence ID" value="ENSMMOP00000028483.1"/>
    <property type="gene ID" value="ENSMMOG00000021480.1"/>
</dbReference>
<evidence type="ECO:0000259" key="5">
    <source>
        <dbReference type="PROSITE" id="PS50189"/>
    </source>
</evidence>
<dbReference type="Proteomes" id="UP000261620">
    <property type="component" value="Unplaced"/>
</dbReference>
<dbReference type="PANTHER" id="PTHR11412:SF81">
    <property type="entry name" value="COMPLEMENT C3"/>
    <property type="match status" value="1"/>
</dbReference>
<evidence type="ECO:0000256" key="4">
    <source>
        <dbReference type="SAM" id="SignalP"/>
    </source>
</evidence>
<comment type="subcellular location">
    <subcellularLocation>
        <location evidence="1">Secreted</location>
    </subcellularLocation>
</comment>
<dbReference type="InterPro" id="IPR036595">
    <property type="entry name" value="A-macroglobulin_rcpt-bd_sf"/>
</dbReference>
<keyword evidence="2" id="KW-0964">Secreted</keyword>
<dbReference type="InterPro" id="IPR009048">
    <property type="entry name" value="A-macroglobulin_rcpt-bd"/>
</dbReference>
<dbReference type="SUPFAM" id="SSF48239">
    <property type="entry name" value="Terpenoid cyclases/Protein prenyltransferases"/>
    <property type="match status" value="1"/>
</dbReference>
<dbReference type="InterPro" id="IPR001134">
    <property type="entry name" value="Netrin_domain"/>
</dbReference>
<feature type="signal peptide" evidence="4">
    <location>
        <begin position="1"/>
        <end position="18"/>
    </location>
</feature>
<reference evidence="6" key="2">
    <citation type="submission" date="2025-09" db="UniProtKB">
        <authorList>
            <consortium name="Ensembl"/>
        </authorList>
    </citation>
    <scope>IDENTIFICATION</scope>
</reference>
<evidence type="ECO:0000313" key="7">
    <source>
        <dbReference type="Proteomes" id="UP000261620"/>
    </source>
</evidence>
<evidence type="ECO:0000256" key="1">
    <source>
        <dbReference type="ARBA" id="ARBA00004613"/>
    </source>
</evidence>
<organism evidence="6 7">
    <name type="scientific">Mola mola</name>
    <name type="common">Ocean sunfish</name>
    <name type="synonym">Tetraodon mola</name>
    <dbReference type="NCBI Taxonomy" id="94237"/>
    <lineage>
        <taxon>Eukaryota</taxon>
        <taxon>Metazoa</taxon>
        <taxon>Chordata</taxon>
        <taxon>Craniata</taxon>
        <taxon>Vertebrata</taxon>
        <taxon>Euteleostomi</taxon>
        <taxon>Actinopterygii</taxon>
        <taxon>Neopterygii</taxon>
        <taxon>Teleostei</taxon>
        <taxon>Neoteleostei</taxon>
        <taxon>Acanthomorphata</taxon>
        <taxon>Eupercaria</taxon>
        <taxon>Tetraodontiformes</taxon>
        <taxon>Molidae</taxon>
        <taxon>Mola</taxon>
    </lineage>
</organism>
<dbReference type="Pfam" id="PF07678">
    <property type="entry name" value="TED_complement"/>
    <property type="match status" value="1"/>
</dbReference>
<dbReference type="AlphaFoldDB" id="A0A3Q3XBM9"/>
<dbReference type="GO" id="GO:0005615">
    <property type="term" value="C:extracellular space"/>
    <property type="evidence" value="ECO:0007669"/>
    <property type="project" value="InterPro"/>
</dbReference>
<keyword evidence="7" id="KW-1185">Reference proteome</keyword>
<dbReference type="Gene3D" id="2.40.50.120">
    <property type="match status" value="1"/>
</dbReference>
<evidence type="ECO:0000256" key="3">
    <source>
        <dbReference type="ARBA" id="ARBA00023157"/>
    </source>
</evidence>
<accession>A0A3Q3XBM9</accession>
<dbReference type="Pfam" id="PF07677">
    <property type="entry name" value="A2M_recep"/>
    <property type="match status" value="1"/>
</dbReference>
<keyword evidence="3" id="KW-1015">Disulfide bond</keyword>
<proteinExistence type="predicted"/>
<dbReference type="InterPro" id="IPR008993">
    <property type="entry name" value="TIMP-like_OB-fold"/>
</dbReference>
<dbReference type="InterPro" id="IPR018933">
    <property type="entry name" value="Netrin_module_non-TIMP"/>
</dbReference>
<dbReference type="InterPro" id="IPR011626">
    <property type="entry name" value="Alpha-macroglobulin_TED"/>
</dbReference>
<dbReference type="SMART" id="SM01361">
    <property type="entry name" value="A2M_recep"/>
    <property type="match status" value="1"/>
</dbReference>
<dbReference type="PANTHER" id="PTHR11412">
    <property type="entry name" value="MACROGLOBULIN / COMPLEMENT"/>
    <property type="match status" value="1"/>
</dbReference>
<dbReference type="SUPFAM" id="SSF49410">
    <property type="entry name" value="Alpha-macroglobulin receptor domain"/>
    <property type="match status" value="1"/>
</dbReference>
<dbReference type="Gene3D" id="2.60.120.1540">
    <property type="match status" value="1"/>
</dbReference>
<dbReference type="Gene3D" id="2.60.40.690">
    <property type="entry name" value="Alpha-macroglobulin, receptor-binding domain"/>
    <property type="match status" value="1"/>
</dbReference>
<feature type="domain" description="NTR" evidence="5">
    <location>
        <begin position="354"/>
        <end position="455"/>
    </location>
</feature>
<keyword evidence="4" id="KW-0732">Signal</keyword>
<name>A0A3Q3XBM9_MOLML</name>
<dbReference type="Pfam" id="PF01759">
    <property type="entry name" value="NTR"/>
    <property type="match status" value="1"/>
</dbReference>
<dbReference type="SMART" id="SM00643">
    <property type="entry name" value="C345C"/>
    <property type="match status" value="1"/>
</dbReference>
<dbReference type="SUPFAM" id="SSF50242">
    <property type="entry name" value="TIMP-like"/>
    <property type="match status" value="1"/>
</dbReference>
<evidence type="ECO:0000313" key="6">
    <source>
        <dbReference type="Ensembl" id="ENSMMOP00000028483.1"/>
    </source>
</evidence>